<dbReference type="InterPro" id="IPR002386">
    <property type="entry name" value="Amicyanin/Pseudoazurin"/>
</dbReference>
<reference evidence="8 9" key="1">
    <citation type="submission" date="2014-07" db="EMBL/GenBank/DDBJ databases">
        <title>Complete Genome Sequence of Dyella japonica Strain A8 Isolated from Malaysian Tropical Soil.</title>
        <authorList>
            <person name="Hui R.K.H."/>
            <person name="Chen J.-W."/>
            <person name="Chan K.-G."/>
            <person name="Leung F.C.C."/>
        </authorList>
    </citation>
    <scope>NUCLEOTIDE SEQUENCE [LARGE SCALE GENOMIC DNA]</scope>
    <source>
        <strain evidence="8 9">A8</strain>
    </source>
</reference>
<dbReference type="GO" id="GO:0009055">
    <property type="term" value="F:electron transfer activity"/>
    <property type="evidence" value="ECO:0007669"/>
    <property type="project" value="InterPro"/>
</dbReference>
<dbReference type="Gene3D" id="2.60.40.420">
    <property type="entry name" value="Cupredoxins - blue copper proteins"/>
    <property type="match status" value="1"/>
</dbReference>
<dbReference type="InterPro" id="IPR028096">
    <property type="entry name" value="EfeO_Cupredoxin"/>
</dbReference>
<dbReference type="PANTHER" id="PTHR36507">
    <property type="entry name" value="BLL1555 PROTEIN"/>
    <property type="match status" value="1"/>
</dbReference>
<evidence type="ECO:0000256" key="3">
    <source>
        <dbReference type="ARBA" id="ARBA00022764"/>
    </source>
</evidence>
<dbReference type="Pfam" id="PF13473">
    <property type="entry name" value="Cupredoxin_1"/>
    <property type="match status" value="1"/>
</dbReference>
<sequence length="117" mass="12393">MNVLARTFTVVVALTFAAAPAATMAANATATASAKPVTVDIRNFAFAPKTLTIPAGTRVVWTNRDDEPHLVVSAGHQFASSRALDTSDSYAVTFDHAGTYTYYCGIHPMMVGTVIVQ</sequence>
<accession>A0A075JZS1</accession>
<dbReference type="Proteomes" id="UP000027987">
    <property type="component" value="Chromosome"/>
</dbReference>
<feature type="binding site" evidence="5">
    <location>
        <position position="107"/>
    </location>
    <ligand>
        <name>Cu cation</name>
        <dbReference type="ChEBI" id="CHEBI:23378"/>
    </ligand>
</feature>
<feature type="signal peptide" evidence="6">
    <location>
        <begin position="1"/>
        <end position="25"/>
    </location>
</feature>
<dbReference type="KEGG" id="dja:HY57_09225"/>
<evidence type="ECO:0000313" key="8">
    <source>
        <dbReference type="EMBL" id="AIF47439.1"/>
    </source>
</evidence>
<keyword evidence="9" id="KW-1185">Reference proteome</keyword>
<proteinExistence type="predicted"/>
<keyword evidence="3" id="KW-0574">Periplasm</keyword>
<feature type="chain" id="PRO_5001707243" description="EfeO-type cupredoxin-like domain-containing protein" evidence="6">
    <location>
        <begin position="26"/>
        <end position="117"/>
    </location>
</feature>
<dbReference type="PATRIC" id="fig|1217721.7.peg.1911"/>
<dbReference type="STRING" id="1217721.HY57_09225"/>
<name>A0A075JZS1_9GAMM</name>
<evidence type="ECO:0000256" key="5">
    <source>
        <dbReference type="PIRSR" id="PIRSR602386-1"/>
    </source>
</evidence>
<evidence type="ECO:0000256" key="4">
    <source>
        <dbReference type="ARBA" id="ARBA00022982"/>
    </source>
</evidence>
<feature type="domain" description="EfeO-type cupredoxin-like" evidence="7">
    <location>
        <begin position="17"/>
        <end position="116"/>
    </location>
</feature>
<keyword evidence="4" id="KW-0249">Electron transport</keyword>
<dbReference type="PANTHER" id="PTHR36507:SF1">
    <property type="entry name" value="BLL1555 PROTEIN"/>
    <property type="match status" value="1"/>
</dbReference>
<protein>
    <recommendedName>
        <fullName evidence="7">EfeO-type cupredoxin-like domain-containing protein</fullName>
    </recommendedName>
</protein>
<evidence type="ECO:0000256" key="6">
    <source>
        <dbReference type="SAM" id="SignalP"/>
    </source>
</evidence>
<dbReference type="InterPro" id="IPR008972">
    <property type="entry name" value="Cupredoxin"/>
</dbReference>
<evidence type="ECO:0000256" key="2">
    <source>
        <dbReference type="ARBA" id="ARBA00022448"/>
    </source>
</evidence>
<dbReference type="GO" id="GO:0042597">
    <property type="term" value="C:periplasmic space"/>
    <property type="evidence" value="ECO:0007669"/>
    <property type="project" value="UniProtKB-SubCell"/>
</dbReference>
<dbReference type="InterPro" id="IPR052721">
    <property type="entry name" value="ET_Amicyanin"/>
</dbReference>
<organism evidence="8 9">
    <name type="scientific">Dyella japonica A8</name>
    <dbReference type="NCBI Taxonomy" id="1217721"/>
    <lineage>
        <taxon>Bacteria</taxon>
        <taxon>Pseudomonadati</taxon>
        <taxon>Pseudomonadota</taxon>
        <taxon>Gammaproteobacteria</taxon>
        <taxon>Lysobacterales</taxon>
        <taxon>Rhodanobacteraceae</taxon>
        <taxon>Dyella</taxon>
    </lineage>
</organism>
<dbReference type="EMBL" id="CP008884">
    <property type="protein sequence ID" value="AIF47439.1"/>
    <property type="molecule type" value="Genomic_DNA"/>
</dbReference>
<comment type="cofactor">
    <cofactor evidence="5">
        <name>Cu cation</name>
        <dbReference type="ChEBI" id="CHEBI:23378"/>
    </cofactor>
    <text evidence="5">Binds 1 copper ion per subunit.</text>
</comment>
<keyword evidence="6" id="KW-0732">Signal</keyword>
<comment type="subcellular location">
    <subcellularLocation>
        <location evidence="1">Periplasm</location>
    </subcellularLocation>
</comment>
<dbReference type="RefSeq" id="WP_019465299.1">
    <property type="nucleotide sequence ID" value="NZ_ALOY01000153.1"/>
</dbReference>
<dbReference type="PRINTS" id="PR00155">
    <property type="entry name" value="AMICYANIN"/>
</dbReference>
<evidence type="ECO:0000313" key="9">
    <source>
        <dbReference type="Proteomes" id="UP000027987"/>
    </source>
</evidence>
<feature type="binding site" evidence="5">
    <location>
        <position position="69"/>
    </location>
    <ligand>
        <name>Cu cation</name>
        <dbReference type="ChEBI" id="CHEBI:23378"/>
    </ligand>
</feature>
<keyword evidence="2" id="KW-0813">Transport</keyword>
<feature type="binding site" evidence="5">
    <location>
        <position position="104"/>
    </location>
    <ligand>
        <name>Cu cation</name>
        <dbReference type="ChEBI" id="CHEBI:23378"/>
    </ligand>
</feature>
<gene>
    <name evidence="8" type="ORF">HY57_09225</name>
</gene>
<dbReference type="GO" id="GO:0005507">
    <property type="term" value="F:copper ion binding"/>
    <property type="evidence" value="ECO:0007669"/>
    <property type="project" value="InterPro"/>
</dbReference>
<keyword evidence="5" id="KW-0479">Metal-binding</keyword>
<dbReference type="HOGENOM" id="CLU_084115_4_0_6"/>
<evidence type="ECO:0000256" key="1">
    <source>
        <dbReference type="ARBA" id="ARBA00004418"/>
    </source>
</evidence>
<dbReference type="AlphaFoldDB" id="A0A075JZS1"/>
<evidence type="ECO:0000259" key="7">
    <source>
        <dbReference type="Pfam" id="PF13473"/>
    </source>
</evidence>
<keyword evidence="5" id="KW-0186">Copper</keyword>
<dbReference type="SUPFAM" id="SSF49503">
    <property type="entry name" value="Cupredoxins"/>
    <property type="match status" value="1"/>
</dbReference>